<evidence type="ECO:0000313" key="2">
    <source>
        <dbReference type="Proteomes" id="UP000199048"/>
    </source>
</evidence>
<sequence>MQTTRCLLLALLIAGTGLVLRLALPVAPVDAPFRAVLKAYATPDPSAAEPSNTAETSAP</sequence>
<name>A0A1I4K310_9HYPH</name>
<dbReference type="STRING" id="582667.SAMN05192568_1009121"/>
<dbReference type="AlphaFoldDB" id="A0A1I4K310"/>
<proteinExistence type="predicted"/>
<protein>
    <submittedName>
        <fullName evidence="1">Uncharacterized protein</fullName>
    </submittedName>
</protein>
<accession>A0A1I4K310</accession>
<organism evidence="1 2">
    <name type="scientific">Methylobacterium pseudosasicola</name>
    <dbReference type="NCBI Taxonomy" id="582667"/>
    <lineage>
        <taxon>Bacteria</taxon>
        <taxon>Pseudomonadati</taxon>
        <taxon>Pseudomonadota</taxon>
        <taxon>Alphaproteobacteria</taxon>
        <taxon>Hyphomicrobiales</taxon>
        <taxon>Methylobacteriaceae</taxon>
        <taxon>Methylobacterium</taxon>
    </lineage>
</organism>
<keyword evidence="2" id="KW-1185">Reference proteome</keyword>
<dbReference type="Proteomes" id="UP000199048">
    <property type="component" value="Unassembled WGS sequence"/>
</dbReference>
<dbReference type="RefSeq" id="WP_092040200.1">
    <property type="nucleotide sequence ID" value="NZ_FOTK01000009.1"/>
</dbReference>
<reference evidence="2" key="1">
    <citation type="submission" date="2016-10" db="EMBL/GenBank/DDBJ databases">
        <authorList>
            <person name="Varghese N."/>
            <person name="Submissions S."/>
        </authorList>
    </citation>
    <scope>NUCLEOTIDE SEQUENCE [LARGE SCALE GENOMIC DNA]</scope>
    <source>
        <strain evidence="2">BL36</strain>
    </source>
</reference>
<dbReference type="EMBL" id="FOTK01000009">
    <property type="protein sequence ID" value="SFL73170.1"/>
    <property type="molecule type" value="Genomic_DNA"/>
</dbReference>
<evidence type="ECO:0000313" key="1">
    <source>
        <dbReference type="EMBL" id="SFL73170.1"/>
    </source>
</evidence>
<gene>
    <name evidence="1" type="ORF">SAMN05192568_1009121</name>
</gene>